<feature type="transmembrane region" description="Helical" evidence="9">
    <location>
        <begin position="275"/>
        <end position="301"/>
    </location>
</feature>
<evidence type="ECO:0000313" key="11">
    <source>
        <dbReference type="Proteomes" id="UP001501000"/>
    </source>
</evidence>
<evidence type="ECO:0000256" key="8">
    <source>
        <dbReference type="SAM" id="MobiDB-lite"/>
    </source>
</evidence>
<sequence>MTDSPHSMKNLDASPNVKTSRNPKTSQDTGTMTVTAAVPASRGRAGRRFGALGLLLLLAAGASLLAGRAMSPGLVAEVLTGGGDALDRHVLFQLRLPRLLVSLGAGACLGVAGLVLQSALRNPLAGPEVTGVTPGAVLGAVTATGLGLAGWQSPFAVVVAAYAGGCAGAGLLWLLAGRGGGDPAQTVVHGVLVSAVLGGLTAMVLLVAPGELGSVVQWLVGSTEGRVWEHWNLLWPWALPWLLAAWLLSGPLTLLRCGDELAAAAGLSVPRARTLALLCAVALTAGAVASVGALGFVGLLVPHLAVAVFGADLRLSLPGAALLGAVVVCGADAAAQAASTLLAGTGAAERLTLPVGALTTCAGAVLLLLVVRRAPDRGF</sequence>
<dbReference type="Proteomes" id="UP001501000">
    <property type="component" value="Unassembled WGS sequence"/>
</dbReference>
<reference evidence="11" key="1">
    <citation type="journal article" date="2019" name="Int. J. Syst. Evol. Microbiol.">
        <title>The Global Catalogue of Microorganisms (GCM) 10K type strain sequencing project: providing services to taxonomists for standard genome sequencing and annotation.</title>
        <authorList>
            <consortium name="The Broad Institute Genomics Platform"/>
            <consortium name="The Broad Institute Genome Sequencing Center for Infectious Disease"/>
            <person name="Wu L."/>
            <person name="Ma J."/>
        </authorList>
    </citation>
    <scope>NUCLEOTIDE SEQUENCE [LARGE SCALE GENOMIC DNA]</scope>
    <source>
        <strain evidence="11">JCM 16956</strain>
    </source>
</reference>
<feature type="transmembrane region" description="Helical" evidence="9">
    <location>
        <begin position="49"/>
        <end position="70"/>
    </location>
</feature>
<evidence type="ECO:0000256" key="1">
    <source>
        <dbReference type="ARBA" id="ARBA00004651"/>
    </source>
</evidence>
<evidence type="ECO:0000256" key="2">
    <source>
        <dbReference type="ARBA" id="ARBA00007935"/>
    </source>
</evidence>
<keyword evidence="7 9" id="KW-0472">Membrane</keyword>
<evidence type="ECO:0000256" key="4">
    <source>
        <dbReference type="ARBA" id="ARBA00022475"/>
    </source>
</evidence>
<evidence type="ECO:0000256" key="3">
    <source>
        <dbReference type="ARBA" id="ARBA00022448"/>
    </source>
</evidence>
<proteinExistence type="inferred from homology"/>
<dbReference type="Gene3D" id="1.10.3470.10">
    <property type="entry name" value="ABC transporter involved in vitamin B12 uptake, BtuC"/>
    <property type="match status" value="1"/>
</dbReference>
<feature type="transmembrane region" description="Helical" evidence="9">
    <location>
        <begin position="155"/>
        <end position="175"/>
    </location>
</feature>
<dbReference type="CDD" id="cd06550">
    <property type="entry name" value="TM_ABC_iron-siderophores_like"/>
    <property type="match status" value="1"/>
</dbReference>
<dbReference type="PANTHER" id="PTHR30472:SF25">
    <property type="entry name" value="ABC TRANSPORTER PERMEASE PROTEIN MJ0876-RELATED"/>
    <property type="match status" value="1"/>
</dbReference>
<feature type="compositionally biased region" description="Polar residues" evidence="8">
    <location>
        <begin position="16"/>
        <end position="31"/>
    </location>
</feature>
<evidence type="ECO:0000256" key="7">
    <source>
        <dbReference type="ARBA" id="ARBA00023136"/>
    </source>
</evidence>
<comment type="subcellular location">
    <subcellularLocation>
        <location evidence="1">Cell membrane</location>
        <topology evidence="1">Multi-pass membrane protein</topology>
    </subcellularLocation>
</comment>
<gene>
    <name evidence="10" type="ORF">GCM10022244_14280</name>
</gene>
<evidence type="ECO:0000313" key="10">
    <source>
        <dbReference type="EMBL" id="GAA3905281.1"/>
    </source>
</evidence>
<keyword evidence="4" id="KW-1003">Cell membrane</keyword>
<keyword evidence="5 9" id="KW-0812">Transmembrane</keyword>
<dbReference type="Pfam" id="PF01032">
    <property type="entry name" value="FecCD"/>
    <property type="match status" value="1"/>
</dbReference>
<evidence type="ECO:0000256" key="9">
    <source>
        <dbReference type="SAM" id="Phobius"/>
    </source>
</evidence>
<organism evidence="10 11">
    <name type="scientific">Streptomyces gulbargensis</name>
    <dbReference type="NCBI Taxonomy" id="364901"/>
    <lineage>
        <taxon>Bacteria</taxon>
        <taxon>Bacillati</taxon>
        <taxon>Actinomycetota</taxon>
        <taxon>Actinomycetes</taxon>
        <taxon>Kitasatosporales</taxon>
        <taxon>Streptomycetaceae</taxon>
        <taxon>Streptomyces</taxon>
    </lineage>
</organism>
<comment type="similarity">
    <text evidence="2">Belongs to the binding-protein-dependent transport system permease family. FecCD subfamily.</text>
</comment>
<evidence type="ECO:0008006" key="12">
    <source>
        <dbReference type="Google" id="ProtNLM"/>
    </source>
</evidence>
<keyword evidence="3" id="KW-0813">Transport</keyword>
<feature type="transmembrane region" description="Helical" evidence="9">
    <location>
        <begin position="187"/>
        <end position="208"/>
    </location>
</feature>
<protein>
    <recommendedName>
        <fullName evidence="12">Iron ABC transporter</fullName>
    </recommendedName>
</protein>
<feature type="transmembrane region" description="Helical" evidence="9">
    <location>
        <begin position="99"/>
        <end position="117"/>
    </location>
</feature>
<keyword evidence="6 9" id="KW-1133">Transmembrane helix</keyword>
<evidence type="ECO:0000256" key="6">
    <source>
        <dbReference type="ARBA" id="ARBA00022989"/>
    </source>
</evidence>
<keyword evidence="11" id="KW-1185">Reference proteome</keyword>
<dbReference type="InterPro" id="IPR000522">
    <property type="entry name" value="ABC_transptr_permease_BtuC"/>
</dbReference>
<evidence type="ECO:0000256" key="5">
    <source>
        <dbReference type="ARBA" id="ARBA00022692"/>
    </source>
</evidence>
<dbReference type="InterPro" id="IPR037294">
    <property type="entry name" value="ABC_BtuC-like"/>
</dbReference>
<feature type="transmembrane region" description="Helical" evidence="9">
    <location>
        <begin position="129"/>
        <end position="149"/>
    </location>
</feature>
<dbReference type="PANTHER" id="PTHR30472">
    <property type="entry name" value="FERRIC ENTEROBACTIN TRANSPORT SYSTEM PERMEASE PROTEIN"/>
    <property type="match status" value="1"/>
</dbReference>
<dbReference type="EMBL" id="BAABAJ010000003">
    <property type="protein sequence ID" value="GAA3905281.1"/>
    <property type="molecule type" value="Genomic_DNA"/>
</dbReference>
<feature type="transmembrane region" description="Helical" evidence="9">
    <location>
        <begin position="234"/>
        <end position="255"/>
    </location>
</feature>
<feature type="region of interest" description="Disordered" evidence="8">
    <location>
        <begin position="1"/>
        <end position="31"/>
    </location>
</feature>
<accession>A0ABP7LQ17</accession>
<name>A0ABP7LQ17_9ACTN</name>
<feature type="transmembrane region" description="Helical" evidence="9">
    <location>
        <begin position="351"/>
        <end position="371"/>
    </location>
</feature>
<dbReference type="SUPFAM" id="SSF81345">
    <property type="entry name" value="ABC transporter involved in vitamin B12 uptake, BtuC"/>
    <property type="match status" value="1"/>
</dbReference>
<comment type="caution">
    <text evidence="10">The sequence shown here is derived from an EMBL/GenBank/DDBJ whole genome shotgun (WGS) entry which is preliminary data.</text>
</comment>